<proteinExistence type="predicted"/>
<feature type="region of interest" description="Disordered" evidence="1">
    <location>
        <begin position="238"/>
        <end position="271"/>
    </location>
</feature>
<protein>
    <submittedName>
        <fullName evidence="2">Uncharacterized protein</fullName>
    </submittedName>
</protein>
<feature type="compositionally biased region" description="Pro residues" evidence="1">
    <location>
        <begin position="503"/>
        <end position="514"/>
    </location>
</feature>
<name>A0A168AHF2_9HYPO</name>
<feature type="compositionally biased region" description="Polar residues" evidence="1">
    <location>
        <begin position="369"/>
        <end position="382"/>
    </location>
</feature>
<reference evidence="2 3" key="1">
    <citation type="journal article" date="2016" name="Genome Biol. Evol.">
        <title>Divergent and convergent evolution of fungal pathogenicity.</title>
        <authorList>
            <person name="Shang Y."/>
            <person name="Xiao G."/>
            <person name="Zheng P."/>
            <person name="Cen K."/>
            <person name="Zhan S."/>
            <person name="Wang C."/>
        </authorList>
    </citation>
    <scope>NUCLEOTIDE SEQUENCE [LARGE SCALE GENOMIC DNA]</scope>
    <source>
        <strain evidence="2 3">RCEF 264</strain>
    </source>
</reference>
<dbReference type="STRING" id="1081102.A0A168AHF2"/>
<feature type="region of interest" description="Disordered" evidence="1">
    <location>
        <begin position="497"/>
        <end position="522"/>
    </location>
</feature>
<comment type="caution">
    <text evidence="2">The sequence shown here is derived from an EMBL/GenBank/DDBJ whole genome shotgun (WGS) entry which is preliminary data.</text>
</comment>
<dbReference type="AlphaFoldDB" id="A0A168AHF2"/>
<sequence length="632" mass="69587">MRRDHCHTTPSRSETHDDDDNNIDAAVTSAALSYYVATEHCPVHRLVHLSFVGISFTYELGRRSIPAPPPPHPPLANLPMATPFDTVGSLLAGIATSLQDALRTLMFADKRGWGPDEFEQVRAVEEALDEAKRDFQAMGPLVNGAFYYENDRKLESLDELRVLRTQFAGHAATFRDWLRTGGPINPLWVNETVRLRRQLHRAQCRAARRIFNAEHEDGSGARCLGAFLVYRRLRAQQEANRRRRGQGQGQRQGRGQGQGPRGQHWDGGRDTVRRDTAAAPNHAPAWKQQQPRLQARELRDFAGREPYSNGTTNSKSHGYGFGRGQSWNGAVGDSDEHTVVLEMTTPVRDPRPPLPPLQPPPLKLNTTTADTTNSPAATTTIPLTPDELLPPPSSSLPPPLPRPPPPPPSPPRRSLTLEDLVPDCNAVGTFERFGDRDIAFICDYCDGHIVWEDVQRLPTTRAPPPPPSGIAAASVPAVSSLVDTSSSSSSYLPFTKPSTTVPLPTPLPPQPPPATTHVASDTDDADEYPRWQATTVAMSNPDEPRIIVFAPLAIANHLPPLAGGWEARLWCPYCDDYLYYDSAAGEQTKYAQDEYGFSDLAAFQDHLAWHHTALPLPALPALPTTNSKCLMM</sequence>
<feature type="compositionally biased region" description="Pro residues" evidence="1">
    <location>
        <begin position="388"/>
        <end position="411"/>
    </location>
</feature>
<keyword evidence="3" id="KW-1185">Reference proteome</keyword>
<dbReference type="Proteomes" id="UP000076874">
    <property type="component" value="Unassembled WGS sequence"/>
</dbReference>
<feature type="region of interest" description="Disordered" evidence="1">
    <location>
        <begin position="303"/>
        <end position="332"/>
    </location>
</feature>
<evidence type="ECO:0000313" key="3">
    <source>
        <dbReference type="Proteomes" id="UP000076874"/>
    </source>
</evidence>
<organism evidence="2 3">
    <name type="scientific">Niveomyces insectorum RCEF 264</name>
    <dbReference type="NCBI Taxonomy" id="1081102"/>
    <lineage>
        <taxon>Eukaryota</taxon>
        <taxon>Fungi</taxon>
        <taxon>Dikarya</taxon>
        <taxon>Ascomycota</taxon>
        <taxon>Pezizomycotina</taxon>
        <taxon>Sordariomycetes</taxon>
        <taxon>Hypocreomycetidae</taxon>
        <taxon>Hypocreales</taxon>
        <taxon>Cordycipitaceae</taxon>
        <taxon>Niveomyces</taxon>
    </lineage>
</organism>
<evidence type="ECO:0000313" key="2">
    <source>
        <dbReference type="EMBL" id="OAA68748.1"/>
    </source>
</evidence>
<dbReference type="OrthoDB" id="5221663at2759"/>
<feature type="compositionally biased region" description="Gly residues" evidence="1">
    <location>
        <begin position="246"/>
        <end position="260"/>
    </location>
</feature>
<feature type="compositionally biased region" description="Pro residues" evidence="1">
    <location>
        <begin position="352"/>
        <end position="362"/>
    </location>
</feature>
<gene>
    <name evidence="2" type="ORF">SPI_00943</name>
</gene>
<feature type="region of interest" description="Disordered" evidence="1">
    <location>
        <begin position="1"/>
        <end position="22"/>
    </location>
</feature>
<evidence type="ECO:0000256" key="1">
    <source>
        <dbReference type="SAM" id="MobiDB-lite"/>
    </source>
</evidence>
<feature type="region of interest" description="Disordered" evidence="1">
    <location>
        <begin position="345"/>
        <end position="415"/>
    </location>
</feature>
<accession>A0A168AHF2</accession>
<dbReference type="EMBL" id="AZHD01000001">
    <property type="protein sequence ID" value="OAA68748.1"/>
    <property type="molecule type" value="Genomic_DNA"/>
</dbReference>